<dbReference type="EMBL" id="BRLH01000015">
    <property type="protein sequence ID" value="GKX57415.1"/>
    <property type="molecule type" value="Genomic_DNA"/>
</dbReference>
<dbReference type="RefSeq" id="WP_027275542.1">
    <property type="nucleotide sequence ID" value="NZ_BRLH01000015.1"/>
</dbReference>
<name>A0AAV5N601_9GAMM</name>
<sequence>MFINKSLSGFHFFLNEQDAQELMLAFTTLLDTQKTAEIALECAGSAPYRTLLLSCSGHPEDDDIFMSRLSMELRLSYESIELAIYKLSLFLVAGSFSTPEFIACTYKKKTIYLYFMDKCGMSDPASSY</sequence>
<comment type="caution">
    <text evidence="1">The sequence shown here is derived from an EMBL/GenBank/DDBJ whole genome shotgun (WGS) entry which is preliminary data.</text>
</comment>
<gene>
    <name evidence="1" type="ORF">SOASR030_35270</name>
</gene>
<keyword evidence="2" id="KW-1185">Reference proteome</keyword>
<proteinExistence type="predicted"/>
<dbReference type="Proteomes" id="UP001058124">
    <property type="component" value="Unassembled WGS sequence"/>
</dbReference>
<protein>
    <submittedName>
        <fullName evidence="1">Uncharacterized protein</fullName>
    </submittedName>
</protein>
<evidence type="ECO:0000313" key="1">
    <source>
        <dbReference type="EMBL" id="GKX57415.1"/>
    </source>
</evidence>
<accession>A0AAV5N601</accession>
<evidence type="ECO:0000313" key="2">
    <source>
        <dbReference type="Proteomes" id="UP001058124"/>
    </source>
</evidence>
<organism evidence="1 2">
    <name type="scientific">Leminorella grimontii</name>
    <dbReference type="NCBI Taxonomy" id="82981"/>
    <lineage>
        <taxon>Bacteria</taxon>
        <taxon>Pseudomonadati</taxon>
        <taxon>Pseudomonadota</taxon>
        <taxon>Gammaproteobacteria</taxon>
        <taxon>Enterobacterales</taxon>
        <taxon>Budviciaceae</taxon>
        <taxon>Leminorella</taxon>
    </lineage>
</organism>
<dbReference type="AlphaFoldDB" id="A0AAV5N601"/>
<reference evidence="1" key="1">
    <citation type="submission" date="2022-06" db="EMBL/GenBank/DDBJ databases">
        <title>Draft genome sequences of Leminorella grimontii str. JCM5902.</title>
        <authorList>
            <person name="Wakabayashi Y."/>
            <person name="Kojima K."/>
        </authorList>
    </citation>
    <scope>NUCLEOTIDE SEQUENCE</scope>
    <source>
        <strain evidence="1">JCM 5902</strain>
    </source>
</reference>